<evidence type="ECO:0000259" key="8">
    <source>
        <dbReference type="PROSITE" id="PS51349"/>
    </source>
</evidence>
<dbReference type="PROSITE" id="PS51349">
    <property type="entry name" value="FMN_HYDROXY_ACID_DH_2"/>
    <property type="match status" value="1"/>
</dbReference>
<feature type="binding site" evidence="7">
    <location>
        <position position="141"/>
    </location>
    <ligand>
        <name>FMN</name>
        <dbReference type="ChEBI" id="CHEBI:58210"/>
    </ligand>
</feature>
<feature type="binding site" evidence="7">
    <location>
        <begin position="91"/>
        <end position="93"/>
    </location>
    <ligand>
        <name>FMN</name>
        <dbReference type="ChEBI" id="CHEBI:58210"/>
    </ligand>
</feature>
<gene>
    <name evidence="9" type="ORF">DR864_23485</name>
</gene>
<feature type="binding site" evidence="7">
    <location>
        <position position="120"/>
    </location>
    <ligand>
        <name>FMN</name>
        <dbReference type="ChEBI" id="CHEBI:58210"/>
    </ligand>
</feature>
<dbReference type="SUPFAM" id="SSF51395">
    <property type="entry name" value="FMN-linked oxidoreductases"/>
    <property type="match status" value="1"/>
</dbReference>
<dbReference type="PIRSF" id="PIRSF000138">
    <property type="entry name" value="Al-hdrx_acd_dh"/>
    <property type="match status" value="1"/>
</dbReference>
<dbReference type="PANTHER" id="PTHR10578">
    <property type="entry name" value="S -2-HYDROXY-ACID OXIDASE-RELATED"/>
    <property type="match status" value="1"/>
</dbReference>
<evidence type="ECO:0000313" key="9">
    <source>
        <dbReference type="EMBL" id="AXE20488.1"/>
    </source>
</evidence>
<evidence type="ECO:0000256" key="4">
    <source>
        <dbReference type="ARBA" id="ARBA00023002"/>
    </source>
</evidence>
<comment type="similarity">
    <text evidence="5">Belongs to the FMN-dependent alpha-hydroxy acid dehydrogenase family.</text>
</comment>
<dbReference type="GO" id="GO:0016491">
    <property type="term" value="F:oxidoreductase activity"/>
    <property type="evidence" value="ECO:0007669"/>
    <property type="project" value="UniProtKB-KW"/>
</dbReference>
<evidence type="ECO:0000313" key="10">
    <source>
        <dbReference type="Proteomes" id="UP000251993"/>
    </source>
</evidence>
<evidence type="ECO:0000256" key="5">
    <source>
        <dbReference type="ARBA" id="ARBA00024042"/>
    </source>
</evidence>
<keyword evidence="10" id="KW-1185">Reference proteome</keyword>
<dbReference type="OrthoDB" id="9770452at2"/>
<proteinExistence type="inferred from homology"/>
<dbReference type="InterPro" id="IPR012133">
    <property type="entry name" value="Alpha-hydoxy_acid_DH_FMN"/>
</dbReference>
<dbReference type="EMBL" id="CP030850">
    <property type="protein sequence ID" value="AXE20488.1"/>
    <property type="molecule type" value="Genomic_DNA"/>
</dbReference>
<evidence type="ECO:0000256" key="7">
    <source>
        <dbReference type="PIRSR" id="PIRSR000138-2"/>
    </source>
</evidence>
<feature type="active site" description="Proton acceptor" evidence="6">
    <location>
        <position position="250"/>
    </location>
</feature>
<dbReference type="GO" id="GO:0010181">
    <property type="term" value="F:FMN binding"/>
    <property type="evidence" value="ECO:0007669"/>
    <property type="project" value="InterPro"/>
</dbReference>
<feature type="binding site" evidence="7">
    <location>
        <begin position="281"/>
        <end position="285"/>
    </location>
    <ligand>
        <name>FMN</name>
        <dbReference type="ChEBI" id="CHEBI:58210"/>
    </ligand>
</feature>
<evidence type="ECO:0000256" key="3">
    <source>
        <dbReference type="ARBA" id="ARBA00022643"/>
    </source>
</evidence>
<feature type="binding site" evidence="7">
    <location>
        <position position="250"/>
    </location>
    <ligand>
        <name>glyoxylate</name>
        <dbReference type="ChEBI" id="CHEBI:36655"/>
    </ligand>
</feature>
<dbReference type="InterPro" id="IPR037396">
    <property type="entry name" value="FMN_HAD"/>
</dbReference>
<sequence length="352" mass="38120">MNQQNQLAMDKIDSSQILNLFDFEKLAVGKMTTMAYEYVASGAADEFTVRWNRQALDAIKLNPTVLTDVSQIDTSTSLLGLDLPYPILIAPTAYHKIMHPEGEHATARGAGSAKAVYVVSSFTTTPLEEIAKVATQPLWFQIYVRDDRDFTKALIQQAEALGFRALCITVDTPVAGVRNRQDKALFGLPDGVNTPHMYGGLAEKKPFTWKDIDWIKSFTKMPVLLKGILNSDDAEKAVAAGMDGIIVSNHGGRNLDTVPATIEALPRISEKVNKRIPILMDGGIRRGTDVLKAIALGANAVLVGKPICFGLACGGAEGVTKVLEILKNELELAMALTGRATIASIDPSVIWK</sequence>
<reference evidence="9 10" key="1">
    <citation type="submission" date="2018-07" db="EMBL/GenBank/DDBJ databases">
        <title>Genome sequencing of Runella.</title>
        <authorList>
            <person name="Baek M.-G."/>
            <person name="Yi H."/>
        </authorList>
    </citation>
    <scope>NUCLEOTIDE SEQUENCE [LARGE SCALE GENOMIC DNA]</scope>
    <source>
        <strain evidence="9 10">HYN0085</strain>
    </source>
</reference>
<dbReference type="RefSeq" id="WP_114069251.1">
    <property type="nucleotide sequence ID" value="NZ_CP030850.1"/>
</dbReference>
<feature type="binding site" evidence="7">
    <location>
        <position position="143"/>
    </location>
    <ligand>
        <name>glyoxylate</name>
        <dbReference type="ChEBI" id="CHEBI:36655"/>
    </ligand>
</feature>
<accession>A0A344TPB7</accession>
<dbReference type="AlphaFoldDB" id="A0A344TPB7"/>
<keyword evidence="4" id="KW-0560">Oxidoreductase</keyword>
<feature type="binding site" evidence="7">
    <location>
        <position position="226"/>
    </location>
    <ligand>
        <name>FMN</name>
        <dbReference type="ChEBI" id="CHEBI:58210"/>
    </ligand>
</feature>
<feature type="binding site" evidence="7">
    <location>
        <position position="169"/>
    </location>
    <ligand>
        <name>FMN</name>
        <dbReference type="ChEBI" id="CHEBI:58210"/>
    </ligand>
</feature>
<feature type="binding site" evidence="7">
    <location>
        <position position="178"/>
    </location>
    <ligand>
        <name>glyoxylate</name>
        <dbReference type="ChEBI" id="CHEBI:36655"/>
    </ligand>
</feature>
<feature type="domain" description="FMN hydroxy acid dehydrogenase" evidence="8">
    <location>
        <begin position="12"/>
        <end position="352"/>
    </location>
</feature>
<dbReference type="InterPro" id="IPR013785">
    <property type="entry name" value="Aldolase_TIM"/>
</dbReference>
<dbReference type="Gene3D" id="3.20.20.70">
    <property type="entry name" value="Aldolase class I"/>
    <property type="match status" value="1"/>
</dbReference>
<name>A0A344TPB7_9BACT</name>
<organism evidence="9 10">
    <name type="scientific">Runella rosea</name>
    <dbReference type="NCBI Taxonomy" id="2259595"/>
    <lineage>
        <taxon>Bacteria</taxon>
        <taxon>Pseudomonadati</taxon>
        <taxon>Bacteroidota</taxon>
        <taxon>Cytophagia</taxon>
        <taxon>Cytophagales</taxon>
        <taxon>Spirosomataceae</taxon>
        <taxon>Runella</taxon>
    </lineage>
</organism>
<dbReference type="Pfam" id="PF01070">
    <property type="entry name" value="FMN_dh"/>
    <property type="match status" value="1"/>
</dbReference>
<keyword evidence="2 7" id="KW-0285">Flavoprotein</keyword>
<evidence type="ECO:0000256" key="6">
    <source>
        <dbReference type="PIRSR" id="PIRSR000138-1"/>
    </source>
</evidence>
<comment type="cofactor">
    <cofactor evidence="1">
        <name>FMN</name>
        <dbReference type="ChEBI" id="CHEBI:58210"/>
    </cofactor>
</comment>
<protein>
    <submittedName>
        <fullName evidence="9">Alpha-hydroxy-acid oxidizing protein</fullName>
    </submittedName>
</protein>
<feature type="binding site" evidence="7">
    <location>
        <position position="248"/>
    </location>
    <ligand>
        <name>FMN</name>
        <dbReference type="ChEBI" id="CHEBI:58210"/>
    </ligand>
</feature>
<dbReference type="InterPro" id="IPR000262">
    <property type="entry name" value="FMN-dep_DH"/>
</dbReference>
<evidence type="ECO:0000256" key="1">
    <source>
        <dbReference type="ARBA" id="ARBA00001917"/>
    </source>
</evidence>
<keyword evidence="3 7" id="KW-0288">FMN</keyword>
<dbReference type="PANTHER" id="PTHR10578:SF107">
    <property type="entry name" value="2-HYDROXYACID OXIDASE 1"/>
    <property type="match status" value="1"/>
</dbReference>
<feature type="binding site" evidence="7">
    <location>
        <position position="253"/>
    </location>
    <ligand>
        <name>glyoxylate</name>
        <dbReference type="ChEBI" id="CHEBI:36655"/>
    </ligand>
</feature>
<dbReference type="Proteomes" id="UP000251993">
    <property type="component" value="Chromosome"/>
</dbReference>
<feature type="binding site" evidence="7">
    <location>
        <position position="38"/>
    </location>
    <ligand>
        <name>glyoxylate</name>
        <dbReference type="ChEBI" id="CHEBI:36655"/>
    </ligand>
</feature>
<evidence type="ECO:0000256" key="2">
    <source>
        <dbReference type="ARBA" id="ARBA00022630"/>
    </source>
</evidence>
<dbReference type="CDD" id="cd02809">
    <property type="entry name" value="alpha_hydroxyacid_oxid_FMN"/>
    <property type="match status" value="1"/>
</dbReference>
<dbReference type="KEGG" id="run:DR864_23485"/>